<protein>
    <recommendedName>
        <fullName evidence="2">BZIP domain-containing protein</fullName>
    </recommendedName>
</protein>
<feature type="compositionally biased region" description="Basic and acidic residues" evidence="1">
    <location>
        <begin position="203"/>
        <end position="220"/>
    </location>
</feature>
<feature type="compositionally biased region" description="Basic and acidic residues" evidence="1">
    <location>
        <begin position="273"/>
        <end position="283"/>
    </location>
</feature>
<accession>A0A8S1IVZ9</accession>
<dbReference type="Gene3D" id="1.20.5.170">
    <property type="match status" value="1"/>
</dbReference>
<dbReference type="EMBL" id="CAJHUC010000939">
    <property type="protein sequence ID" value="CAD7699011.1"/>
    <property type="molecule type" value="Genomic_DNA"/>
</dbReference>
<dbReference type="SMART" id="SM00338">
    <property type="entry name" value="BRLZ"/>
    <property type="match status" value="1"/>
</dbReference>
<dbReference type="SUPFAM" id="SSF57959">
    <property type="entry name" value="Leucine zipper domain"/>
    <property type="match status" value="1"/>
</dbReference>
<dbReference type="InterPro" id="IPR004827">
    <property type="entry name" value="bZIP"/>
</dbReference>
<dbReference type="PROSITE" id="PS00036">
    <property type="entry name" value="BZIP_BASIC"/>
    <property type="match status" value="1"/>
</dbReference>
<dbReference type="InterPro" id="IPR046347">
    <property type="entry name" value="bZIP_sf"/>
</dbReference>
<gene>
    <name evidence="3" type="ORF">OSTQU699_LOCUS4370</name>
</gene>
<evidence type="ECO:0000313" key="4">
    <source>
        <dbReference type="Proteomes" id="UP000708148"/>
    </source>
</evidence>
<keyword evidence="4" id="KW-1185">Reference proteome</keyword>
<dbReference type="Proteomes" id="UP000708148">
    <property type="component" value="Unassembled WGS sequence"/>
</dbReference>
<feature type="region of interest" description="Disordered" evidence="1">
    <location>
        <begin position="146"/>
        <end position="166"/>
    </location>
</feature>
<dbReference type="PROSITE" id="PS50217">
    <property type="entry name" value="BZIP"/>
    <property type="match status" value="1"/>
</dbReference>
<evidence type="ECO:0000313" key="3">
    <source>
        <dbReference type="EMBL" id="CAD7699011.1"/>
    </source>
</evidence>
<dbReference type="AlphaFoldDB" id="A0A8S1IVZ9"/>
<comment type="caution">
    <text evidence="3">The sequence shown here is derived from an EMBL/GenBank/DDBJ whole genome shotgun (WGS) entry which is preliminary data.</text>
</comment>
<name>A0A8S1IVZ9_9CHLO</name>
<feature type="domain" description="BZIP" evidence="2">
    <location>
        <begin position="172"/>
        <end position="235"/>
    </location>
</feature>
<proteinExistence type="predicted"/>
<organism evidence="3 4">
    <name type="scientific">Ostreobium quekettii</name>
    <dbReference type="NCBI Taxonomy" id="121088"/>
    <lineage>
        <taxon>Eukaryota</taxon>
        <taxon>Viridiplantae</taxon>
        <taxon>Chlorophyta</taxon>
        <taxon>core chlorophytes</taxon>
        <taxon>Ulvophyceae</taxon>
        <taxon>TCBD clade</taxon>
        <taxon>Bryopsidales</taxon>
        <taxon>Ostreobineae</taxon>
        <taxon>Ostreobiaceae</taxon>
        <taxon>Ostreobium</taxon>
    </lineage>
</organism>
<evidence type="ECO:0000259" key="2">
    <source>
        <dbReference type="PROSITE" id="PS50217"/>
    </source>
</evidence>
<dbReference type="OrthoDB" id="551620at2759"/>
<feature type="region of interest" description="Disordered" evidence="1">
    <location>
        <begin position="201"/>
        <end position="220"/>
    </location>
</feature>
<dbReference type="GO" id="GO:0003700">
    <property type="term" value="F:DNA-binding transcription factor activity"/>
    <property type="evidence" value="ECO:0007669"/>
    <property type="project" value="InterPro"/>
</dbReference>
<evidence type="ECO:0000256" key="1">
    <source>
        <dbReference type="SAM" id="MobiDB-lite"/>
    </source>
</evidence>
<sequence length="295" mass="31522">MDRVTAGPGGVAPHLISPEVDMTGFSEDDLRFLVLRSRLHSGEMPMQGGQGLLAAEHAGLSRPSPQLASGIPGTVGVAAPGAGLMGPQGHPSAGPLLLGTGGMQGQQAAQTLAVSSNLLFDNYKALSGVLGGGDPLKRGLLQQAGTVEHTPPGGVGSPDSPDLQAPNSEEQILRTQKKREKNRIAQQRFRLRQKQLVSDLQDELSKKSREIDDLRQTRSQVEEENKVLRKALEQMDVDVEKVLQYTESPQPQLEDLPSVAPAIKQEDDSSQSKGDDSMSRDPIDALEPVNSPELL</sequence>
<feature type="region of interest" description="Disordered" evidence="1">
    <location>
        <begin position="245"/>
        <end position="295"/>
    </location>
</feature>
<dbReference type="CDD" id="cd14686">
    <property type="entry name" value="bZIP"/>
    <property type="match status" value="1"/>
</dbReference>
<reference evidence="3" key="1">
    <citation type="submission" date="2020-12" db="EMBL/GenBank/DDBJ databases">
        <authorList>
            <person name="Iha C."/>
        </authorList>
    </citation>
    <scope>NUCLEOTIDE SEQUENCE</scope>
</reference>